<keyword evidence="2" id="KW-1133">Transmembrane helix</keyword>
<gene>
    <name evidence="5" type="ORF">K6978_18100</name>
    <name evidence="4" type="ORF">XcuCFBP2542_07450</name>
</gene>
<keyword evidence="2" id="KW-0472">Membrane</keyword>
<name>A0A2S7DTH8_9XANT</name>
<feature type="signal peptide" evidence="3">
    <location>
        <begin position="1"/>
        <end position="20"/>
    </location>
</feature>
<evidence type="ECO:0000256" key="2">
    <source>
        <dbReference type="SAM" id="Phobius"/>
    </source>
</evidence>
<keyword evidence="3" id="KW-0732">Signal</keyword>
<feature type="transmembrane region" description="Helical" evidence="2">
    <location>
        <begin position="100"/>
        <end position="119"/>
    </location>
</feature>
<reference evidence="4 6" key="1">
    <citation type="submission" date="2016-08" db="EMBL/GenBank/DDBJ databases">
        <authorList>
            <person name="Seilhamer J.J."/>
        </authorList>
    </citation>
    <scope>NUCLEOTIDE SEQUENCE [LARGE SCALE GENOMIC DNA]</scope>
    <source>
        <strain evidence="4 6">CFBP2542</strain>
    </source>
</reference>
<evidence type="ECO:0000313" key="7">
    <source>
        <dbReference type="Proteomes" id="UP001214201"/>
    </source>
</evidence>
<accession>A0A2S7DTH8</accession>
<sequence>MVLIVCAPLVSRWILHGAHAAPTAAVALTPAPQEEPAGGGTGHAHLHAGAPHTHDGAALPAAQVQQGHAHHHLSTTLPDLPVADRHAGHEMAADCDYCLMAARLLSLLVAVLLVLLTWVSPRHRLPAVVGRLVLVHAGHLGARGPPLSA</sequence>
<evidence type="ECO:0000256" key="1">
    <source>
        <dbReference type="SAM" id="MobiDB-lite"/>
    </source>
</evidence>
<dbReference type="Proteomes" id="UP000239561">
    <property type="component" value="Unassembled WGS sequence"/>
</dbReference>
<keyword evidence="7" id="KW-1185">Reference proteome</keyword>
<evidence type="ECO:0000313" key="6">
    <source>
        <dbReference type="Proteomes" id="UP000239561"/>
    </source>
</evidence>
<reference evidence="5 7" key="2">
    <citation type="submission" date="2021-08" db="EMBL/GenBank/DDBJ databases">
        <title>Genome sequences of Xanthomonas cucurbitae isolates from 5 Midwestern US states.</title>
        <authorList>
            <person name="Hind S.R."/>
        </authorList>
    </citation>
    <scope>NUCLEOTIDE SEQUENCE [LARGE SCALE GENOMIC DNA]</scope>
    <source>
        <strain evidence="5 7">OH_261</strain>
    </source>
</reference>
<dbReference type="EMBL" id="CP082214">
    <property type="protein sequence ID" value="WDM73731.1"/>
    <property type="molecule type" value="Genomic_DNA"/>
</dbReference>
<protein>
    <submittedName>
        <fullName evidence="5">DUF2946 domain-containing protein</fullName>
    </submittedName>
</protein>
<organism evidence="4 6">
    <name type="scientific">Xanthomonas cucurbitae</name>
    <dbReference type="NCBI Taxonomy" id="56453"/>
    <lineage>
        <taxon>Bacteria</taxon>
        <taxon>Pseudomonadati</taxon>
        <taxon>Pseudomonadota</taxon>
        <taxon>Gammaproteobacteria</taxon>
        <taxon>Lysobacterales</taxon>
        <taxon>Lysobacteraceae</taxon>
        <taxon>Xanthomonas</taxon>
    </lineage>
</organism>
<evidence type="ECO:0000256" key="3">
    <source>
        <dbReference type="SAM" id="SignalP"/>
    </source>
</evidence>
<feature type="chain" id="PRO_5015734671" evidence="3">
    <location>
        <begin position="21"/>
        <end position="149"/>
    </location>
</feature>
<feature type="region of interest" description="Disordered" evidence="1">
    <location>
        <begin position="31"/>
        <end position="55"/>
    </location>
</feature>
<dbReference type="AlphaFoldDB" id="A0A2S7DTH8"/>
<dbReference type="Proteomes" id="UP001214201">
    <property type="component" value="Chromosome"/>
</dbReference>
<proteinExistence type="predicted"/>
<keyword evidence="2" id="KW-0812">Transmembrane</keyword>
<dbReference type="EMBL" id="MDED01000010">
    <property type="protein sequence ID" value="PPU77148.1"/>
    <property type="molecule type" value="Genomic_DNA"/>
</dbReference>
<evidence type="ECO:0000313" key="5">
    <source>
        <dbReference type="EMBL" id="WDM73731.1"/>
    </source>
</evidence>
<evidence type="ECO:0000313" key="4">
    <source>
        <dbReference type="EMBL" id="PPU77148.1"/>
    </source>
</evidence>